<dbReference type="PANTHER" id="PTHR24292:SF54">
    <property type="entry name" value="CYP9F3-RELATED"/>
    <property type="match status" value="1"/>
</dbReference>
<dbReference type="GO" id="GO:0005506">
    <property type="term" value="F:iron ion binding"/>
    <property type="evidence" value="ECO:0007669"/>
    <property type="project" value="InterPro"/>
</dbReference>
<feature type="binding site" description="axial binding residue" evidence="14">
    <location>
        <position position="48"/>
    </location>
    <ligand>
        <name>heme</name>
        <dbReference type="ChEBI" id="CHEBI:30413"/>
    </ligand>
    <ligandPart>
        <name>Fe</name>
        <dbReference type="ChEBI" id="CHEBI:18248"/>
    </ligandPart>
</feature>
<dbReference type="EMBL" id="GBRD01015291">
    <property type="protein sequence ID" value="JAG50535.1"/>
    <property type="molecule type" value="Transcribed_RNA"/>
</dbReference>
<dbReference type="AlphaFoldDB" id="A0A0K8SCN5"/>
<dbReference type="InterPro" id="IPR002403">
    <property type="entry name" value="Cyt_P450_E_grp-IV"/>
</dbReference>
<evidence type="ECO:0000256" key="15">
    <source>
        <dbReference type="RuleBase" id="RU000461"/>
    </source>
</evidence>
<evidence type="ECO:0000256" key="10">
    <source>
        <dbReference type="ARBA" id="ARBA00023002"/>
    </source>
</evidence>
<evidence type="ECO:0000256" key="11">
    <source>
        <dbReference type="ARBA" id="ARBA00023004"/>
    </source>
</evidence>
<evidence type="ECO:0000256" key="13">
    <source>
        <dbReference type="ARBA" id="ARBA00023136"/>
    </source>
</evidence>
<comment type="subcellular location">
    <subcellularLocation>
        <location evidence="4">Endoplasmic reticulum membrane</location>
        <topology evidence="4">Peripheral membrane protein</topology>
    </subcellularLocation>
    <subcellularLocation>
        <location evidence="3">Microsome membrane</location>
        <topology evidence="3">Peripheral membrane protein</topology>
    </subcellularLocation>
</comment>
<evidence type="ECO:0000256" key="9">
    <source>
        <dbReference type="ARBA" id="ARBA00022848"/>
    </source>
</evidence>
<comment type="similarity">
    <text evidence="5 15">Belongs to the cytochrome P450 family.</text>
</comment>
<keyword evidence="6 14" id="KW-0349">Heme</keyword>
<dbReference type="GO" id="GO:0005789">
    <property type="term" value="C:endoplasmic reticulum membrane"/>
    <property type="evidence" value="ECO:0007669"/>
    <property type="project" value="UniProtKB-SubCell"/>
</dbReference>
<dbReference type="GO" id="GO:0004497">
    <property type="term" value="F:monooxygenase activity"/>
    <property type="evidence" value="ECO:0007669"/>
    <property type="project" value="UniProtKB-KW"/>
</dbReference>
<dbReference type="Gene3D" id="1.10.630.10">
    <property type="entry name" value="Cytochrome P450"/>
    <property type="match status" value="1"/>
</dbReference>
<keyword evidence="8" id="KW-0256">Endoplasmic reticulum</keyword>
<dbReference type="InterPro" id="IPR036396">
    <property type="entry name" value="Cyt_P450_sf"/>
</dbReference>
<proteinExistence type="inferred from homology"/>
<dbReference type="Pfam" id="PF00067">
    <property type="entry name" value="p450"/>
    <property type="match status" value="1"/>
</dbReference>
<keyword evidence="11 14" id="KW-0408">Iron</keyword>
<dbReference type="PANTHER" id="PTHR24292">
    <property type="entry name" value="CYTOCHROME P450"/>
    <property type="match status" value="1"/>
</dbReference>
<accession>A0A0K8SCN5</accession>
<dbReference type="GO" id="GO:0020037">
    <property type="term" value="F:heme binding"/>
    <property type="evidence" value="ECO:0007669"/>
    <property type="project" value="InterPro"/>
</dbReference>
<evidence type="ECO:0000256" key="12">
    <source>
        <dbReference type="ARBA" id="ARBA00023033"/>
    </source>
</evidence>
<reference evidence="16" key="1">
    <citation type="submission" date="2014-09" db="EMBL/GenBank/DDBJ databases">
        <authorList>
            <person name="Magalhaes I.L.F."/>
            <person name="Oliveira U."/>
            <person name="Santos F.R."/>
            <person name="Vidigal T.H.D.A."/>
            <person name="Brescovit A.D."/>
            <person name="Santos A.J."/>
        </authorList>
    </citation>
    <scope>NUCLEOTIDE SEQUENCE</scope>
</reference>
<keyword evidence="12 15" id="KW-0503">Monooxygenase</keyword>
<organism evidence="16">
    <name type="scientific">Lygus hesperus</name>
    <name type="common">Western plant bug</name>
    <dbReference type="NCBI Taxonomy" id="30085"/>
    <lineage>
        <taxon>Eukaryota</taxon>
        <taxon>Metazoa</taxon>
        <taxon>Ecdysozoa</taxon>
        <taxon>Arthropoda</taxon>
        <taxon>Hexapoda</taxon>
        <taxon>Insecta</taxon>
        <taxon>Pterygota</taxon>
        <taxon>Neoptera</taxon>
        <taxon>Paraneoptera</taxon>
        <taxon>Hemiptera</taxon>
        <taxon>Heteroptera</taxon>
        <taxon>Panheteroptera</taxon>
        <taxon>Cimicomorpha</taxon>
        <taxon>Miridae</taxon>
        <taxon>Mirini</taxon>
        <taxon>Lygus</taxon>
    </lineage>
</organism>
<evidence type="ECO:0000256" key="1">
    <source>
        <dbReference type="ARBA" id="ARBA00001971"/>
    </source>
</evidence>
<dbReference type="PRINTS" id="PR00465">
    <property type="entry name" value="EP450IV"/>
</dbReference>
<comment type="function">
    <text evidence="2">May be involved in the metabolism of insect hormones and in the breakdown of synthetic insecticides.</text>
</comment>
<name>A0A0K8SCN5_LYGHE</name>
<protein>
    <submittedName>
        <fullName evidence="16">Uncharacterized protein</fullName>
    </submittedName>
</protein>
<dbReference type="InterPro" id="IPR050476">
    <property type="entry name" value="Insect_CytP450_Detox"/>
</dbReference>
<dbReference type="InterPro" id="IPR017972">
    <property type="entry name" value="Cyt_P450_CS"/>
</dbReference>
<dbReference type="GO" id="GO:0016705">
    <property type="term" value="F:oxidoreductase activity, acting on paired donors, with incorporation or reduction of molecular oxygen"/>
    <property type="evidence" value="ECO:0007669"/>
    <property type="project" value="InterPro"/>
</dbReference>
<comment type="cofactor">
    <cofactor evidence="1 14">
        <name>heme</name>
        <dbReference type="ChEBI" id="CHEBI:30413"/>
    </cofactor>
</comment>
<evidence type="ECO:0000256" key="5">
    <source>
        <dbReference type="ARBA" id="ARBA00010617"/>
    </source>
</evidence>
<dbReference type="InterPro" id="IPR001128">
    <property type="entry name" value="Cyt_P450"/>
</dbReference>
<dbReference type="SUPFAM" id="SSF48264">
    <property type="entry name" value="Cytochrome P450"/>
    <property type="match status" value="1"/>
</dbReference>
<keyword evidence="9" id="KW-0492">Microsome</keyword>
<keyword evidence="7 14" id="KW-0479">Metal-binding</keyword>
<sequence length="105" mass="11830">EAVVVSILGLHMDHRHFADPDQFRPERFTDPESRNPFYMPFGGGPRKCIGALFALLVIKVILAKLVQQFEFSLSGNSCSKSPHKYHGPYILPNDIKFNVSYANPP</sequence>
<evidence type="ECO:0000256" key="14">
    <source>
        <dbReference type="PIRSR" id="PIRSR602403-1"/>
    </source>
</evidence>
<evidence type="ECO:0000256" key="8">
    <source>
        <dbReference type="ARBA" id="ARBA00022824"/>
    </source>
</evidence>
<evidence type="ECO:0000313" key="16">
    <source>
        <dbReference type="EMBL" id="JAG50535.1"/>
    </source>
</evidence>
<evidence type="ECO:0000256" key="7">
    <source>
        <dbReference type="ARBA" id="ARBA00022723"/>
    </source>
</evidence>
<evidence type="ECO:0000256" key="6">
    <source>
        <dbReference type="ARBA" id="ARBA00022617"/>
    </source>
</evidence>
<keyword evidence="13" id="KW-0472">Membrane</keyword>
<dbReference type="PROSITE" id="PS00086">
    <property type="entry name" value="CYTOCHROME_P450"/>
    <property type="match status" value="1"/>
</dbReference>
<evidence type="ECO:0000256" key="2">
    <source>
        <dbReference type="ARBA" id="ARBA00003690"/>
    </source>
</evidence>
<feature type="non-terminal residue" evidence="16">
    <location>
        <position position="105"/>
    </location>
</feature>
<evidence type="ECO:0000256" key="4">
    <source>
        <dbReference type="ARBA" id="ARBA00004406"/>
    </source>
</evidence>
<evidence type="ECO:0000256" key="3">
    <source>
        <dbReference type="ARBA" id="ARBA00004174"/>
    </source>
</evidence>
<keyword evidence="10 15" id="KW-0560">Oxidoreductase</keyword>
<feature type="non-terminal residue" evidence="16">
    <location>
        <position position="1"/>
    </location>
</feature>